<dbReference type="Proteomes" id="UP001316803">
    <property type="component" value="Unassembled WGS sequence"/>
</dbReference>
<feature type="domain" description="NmrA-like" evidence="3">
    <location>
        <begin position="7"/>
        <end position="245"/>
    </location>
</feature>
<organism evidence="4 5">
    <name type="scientific">Knufia fluminis</name>
    <dbReference type="NCBI Taxonomy" id="191047"/>
    <lineage>
        <taxon>Eukaryota</taxon>
        <taxon>Fungi</taxon>
        <taxon>Dikarya</taxon>
        <taxon>Ascomycota</taxon>
        <taxon>Pezizomycotina</taxon>
        <taxon>Eurotiomycetes</taxon>
        <taxon>Chaetothyriomycetidae</taxon>
        <taxon>Chaetothyriales</taxon>
        <taxon>Trichomeriaceae</taxon>
        <taxon>Knufia</taxon>
    </lineage>
</organism>
<dbReference type="PANTHER" id="PTHR47706:SF9">
    <property type="entry name" value="NMRA-LIKE DOMAIN-CONTAINING PROTEIN-RELATED"/>
    <property type="match status" value="1"/>
</dbReference>
<evidence type="ECO:0000313" key="5">
    <source>
        <dbReference type="Proteomes" id="UP001316803"/>
    </source>
</evidence>
<dbReference type="Pfam" id="PF05368">
    <property type="entry name" value="NmrA"/>
    <property type="match status" value="1"/>
</dbReference>
<evidence type="ECO:0000313" key="4">
    <source>
        <dbReference type="EMBL" id="KAK5953344.1"/>
    </source>
</evidence>
<dbReference type="AlphaFoldDB" id="A0AAN8I5Q4"/>
<gene>
    <name evidence="4" type="ORF">OHC33_005288</name>
</gene>
<protein>
    <recommendedName>
        <fullName evidence="3">NmrA-like domain-containing protein</fullName>
    </recommendedName>
</protein>
<dbReference type="GO" id="GO:0016491">
    <property type="term" value="F:oxidoreductase activity"/>
    <property type="evidence" value="ECO:0007669"/>
    <property type="project" value="UniProtKB-KW"/>
</dbReference>
<dbReference type="Gene3D" id="3.90.25.10">
    <property type="entry name" value="UDP-galactose 4-epimerase, domain 1"/>
    <property type="match status" value="1"/>
</dbReference>
<proteinExistence type="predicted"/>
<evidence type="ECO:0000256" key="2">
    <source>
        <dbReference type="ARBA" id="ARBA00023002"/>
    </source>
</evidence>
<dbReference type="EMBL" id="JAKLMC020000011">
    <property type="protein sequence ID" value="KAK5953344.1"/>
    <property type="molecule type" value="Genomic_DNA"/>
</dbReference>
<keyword evidence="5" id="KW-1185">Reference proteome</keyword>
<dbReference type="Gene3D" id="3.40.50.720">
    <property type="entry name" value="NAD(P)-binding Rossmann-like Domain"/>
    <property type="match status" value="1"/>
</dbReference>
<keyword evidence="2" id="KW-0560">Oxidoreductase</keyword>
<name>A0AAN8I5Q4_9EURO</name>
<keyword evidence="1" id="KW-0521">NADP</keyword>
<dbReference type="InterPro" id="IPR036291">
    <property type="entry name" value="NAD(P)-bd_dom_sf"/>
</dbReference>
<evidence type="ECO:0000259" key="3">
    <source>
        <dbReference type="Pfam" id="PF05368"/>
    </source>
</evidence>
<dbReference type="PANTHER" id="PTHR47706">
    <property type="entry name" value="NMRA-LIKE FAMILY PROTEIN"/>
    <property type="match status" value="1"/>
</dbReference>
<dbReference type="InterPro" id="IPR051609">
    <property type="entry name" value="NmrA/Isoflavone_reductase-like"/>
</dbReference>
<evidence type="ECO:0000256" key="1">
    <source>
        <dbReference type="ARBA" id="ARBA00022857"/>
    </source>
</evidence>
<dbReference type="InterPro" id="IPR008030">
    <property type="entry name" value="NmrA-like"/>
</dbReference>
<sequence length="326" mass="36483">MPVPIVVGIIGATGNTGQSVVNGFLTSQTEFDITSFTRTSSIDNPVNQKLQRKGVRIVGYDLTDSQVNLVAQLRGIDVLISCIAWEHLEHQLPWVEAARRAGVKRFVPSEWVGPAPKGVIDIKDRKLDILGAIQRAGLPYTIIDVGCWHQVFVPKVPSGRTDHQHSIYIDHRIVGDGDQRFALTDMADIGTYVAQIVSDPRTLNQHVFAYTEVLSMNQIWDIMASASGETPIKDYVSEAEIREIIAKCRTRLEDSPKGAHHPDNIMDTANFNIGQYRISWCVRGDNTPEFAKYLGYLNIWQLYPELVRGRSLKSFFQSVLKGAYSE</sequence>
<dbReference type="SUPFAM" id="SSF51735">
    <property type="entry name" value="NAD(P)-binding Rossmann-fold domains"/>
    <property type="match status" value="1"/>
</dbReference>
<accession>A0AAN8I5Q4</accession>
<reference evidence="4 5" key="1">
    <citation type="submission" date="2022-12" db="EMBL/GenBank/DDBJ databases">
        <title>Genomic features and morphological characterization of a novel Knufia sp. strain isolated from spacecraft assembly facility.</title>
        <authorList>
            <person name="Teixeira M."/>
            <person name="Chander A.M."/>
            <person name="Stajich J.E."/>
            <person name="Venkateswaran K."/>
        </authorList>
    </citation>
    <scope>NUCLEOTIDE SEQUENCE [LARGE SCALE GENOMIC DNA]</scope>
    <source>
        <strain evidence="4 5">FJI-L2-BK-P2</strain>
    </source>
</reference>
<comment type="caution">
    <text evidence="4">The sequence shown here is derived from an EMBL/GenBank/DDBJ whole genome shotgun (WGS) entry which is preliminary data.</text>
</comment>